<reference evidence="4 5" key="1">
    <citation type="submission" date="2024-05" db="EMBL/GenBank/DDBJ databases">
        <authorList>
            <person name="Wallberg A."/>
        </authorList>
    </citation>
    <scope>NUCLEOTIDE SEQUENCE [LARGE SCALE GENOMIC DNA]</scope>
</reference>
<dbReference type="Proteomes" id="UP001497623">
    <property type="component" value="Unassembled WGS sequence"/>
</dbReference>
<comment type="caution">
    <text evidence="4">The sequence shown here is derived from an EMBL/GenBank/DDBJ whole genome shotgun (WGS) entry which is preliminary data.</text>
</comment>
<evidence type="ECO:0000313" key="5">
    <source>
        <dbReference type="Proteomes" id="UP001497623"/>
    </source>
</evidence>
<keyword evidence="1" id="KW-0285">Flavoprotein</keyword>
<feature type="compositionally biased region" description="Polar residues" evidence="2">
    <location>
        <begin position="226"/>
        <end position="236"/>
    </location>
</feature>
<dbReference type="Pfam" id="PF00441">
    <property type="entry name" value="Acyl-CoA_dh_1"/>
    <property type="match status" value="1"/>
</dbReference>
<sequence length="236" mass="26930">SNSECVMPFFLMNTSACWNGISLACLDAGKKHVTRKAHADVGMRICDYPSIQDYFGESMCDTNMSRALVFMIAQALDSCTKHMNWSLHSDLTFTPRSAYLHWLWQCKFSAARNVNNIGDVMLHACGGSAYKTELGIERLLRDGKAGWLMAPSNEVIRQLVGKSVLMGFNELDLWEQRCNERALHHELKKMNLDERRKLAKKMLEEADAEERGDVKHPYQETDFENPFNTKPPTYNA</sequence>
<feature type="non-terminal residue" evidence="4">
    <location>
        <position position="236"/>
    </location>
</feature>
<dbReference type="InterPro" id="IPR036250">
    <property type="entry name" value="AcylCo_DH-like_C"/>
</dbReference>
<organism evidence="4 5">
    <name type="scientific">Meganyctiphanes norvegica</name>
    <name type="common">Northern krill</name>
    <name type="synonym">Thysanopoda norvegica</name>
    <dbReference type="NCBI Taxonomy" id="48144"/>
    <lineage>
        <taxon>Eukaryota</taxon>
        <taxon>Metazoa</taxon>
        <taxon>Ecdysozoa</taxon>
        <taxon>Arthropoda</taxon>
        <taxon>Crustacea</taxon>
        <taxon>Multicrustacea</taxon>
        <taxon>Malacostraca</taxon>
        <taxon>Eumalacostraca</taxon>
        <taxon>Eucarida</taxon>
        <taxon>Euphausiacea</taxon>
        <taxon>Euphausiidae</taxon>
        <taxon>Meganyctiphanes</taxon>
    </lineage>
</organism>
<dbReference type="GO" id="GO:0016627">
    <property type="term" value="F:oxidoreductase activity, acting on the CH-CH group of donors"/>
    <property type="evidence" value="ECO:0007669"/>
    <property type="project" value="InterPro"/>
</dbReference>
<evidence type="ECO:0000313" key="4">
    <source>
        <dbReference type="EMBL" id="CAL4114134.1"/>
    </source>
</evidence>
<dbReference type="AlphaFoldDB" id="A0AAV2R806"/>
<name>A0AAV2R806_MEGNR</name>
<feature type="region of interest" description="Disordered" evidence="2">
    <location>
        <begin position="203"/>
        <end position="236"/>
    </location>
</feature>
<evidence type="ECO:0000259" key="3">
    <source>
        <dbReference type="Pfam" id="PF00441"/>
    </source>
</evidence>
<keyword evidence="5" id="KW-1185">Reference proteome</keyword>
<protein>
    <recommendedName>
        <fullName evidence="3">Acyl-CoA dehydrogenase/oxidase C-terminal domain-containing protein</fullName>
    </recommendedName>
</protein>
<proteinExistence type="predicted"/>
<feature type="non-terminal residue" evidence="4">
    <location>
        <position position="1"/>
    </location>
</feature>
<dbReference type="SUPFAM" id="SSF47203">
    <property type="entry name" value="Acyl-CoA dehydrogenase C-terminal domain-like"/>
    <property type="match status" value="1"/>
</dbReference>
<dbReference type="InterPro" id="IPR009075">
    <property type="entry name" value="AcylCo_DH/oxidase_C"/>
</dbReference>
<dbReference type="Gene3D" id="1.20.140.10">
    <property type="entry name" value="Butyryl-CoA Dehydrogenase, subunit A, domain 3"/>
    <property type="match status" value="1"/>
</dbReference>
<evidence type="ECO:0000256" key="2">
    <source>
        <dbReference type="SAM" id="MobiDB-lite"/>
    </source>
</evidence>
<feature type="compositionally biased region" description="Basic and acidic residues" evidence="2">
    <location>
        <begin position="203"/>
        <end position="219"/>
    </location>
</feature>
<feature type="domain" description="Acyl-CoA dehydrogenase/oxidase C-terminal" evidence="3">
    <location>
        <begin position="23"/>
        <end position="164"/>
    </location>
</feature>
<dbReference type="EMBL" id="CAXKWB010015611">
    <property type="protein sequence ID" value="CAL4114134.1"/>
    <property type="molecule type" value="Genomic_DNA"/>
</dbReference>
<gene>
    <name evidence="4" type="ORF">MNOR_LOCUS20308</name>
</gene>
<accession>A0AAV2R806</accession>
<evidence type="ECO:0000256" key="1">
    <source>
        <dbReference type="ARBA" id="ARBA00022630"/>
    </source>
</evidence>